<name>A0A1M6YFZ3_9GAMM</name>
<dbReference type="GO" id="GO:0035438">
    <property type="term" value="F:cyclic-di-GMP binding"/>
    <property type="evidence" value="ECO:0007669"/>
    <property type="project" value="InterPro"/>
</dbReference>
<dbReference type="OrthoDB" id="6199437at2"/>
<evidence type="ECO:0000259" key="1">
    <source>
        <dbReference type="Pfam" id="PF07238"/>
    </source>
</evidence>
<feature type="domain" description="PilZ" evidence="1">
    <location>
        <begin position="3"/>
        <end position="107"/>
    </location>
</feature>
<protein>
    <submittedName>
        <fullName evidence="2">PilZ domain-containing protein</fullName>
    </submittedName>
</protein>
<dbReference type="SUPFAM" id="SSF141371">
    <property type="entry name" value="PilZ domain-like"/>
    <property type="match status" value="1"/>
</dbReference>
<accession>A0A1M6YFZ3</accession>
<dbReference type="Pfam" id="PF07238">
    <property type="entry name" value="PilZ"/>
    <property type="match status" value="1"/>
</dbReference>
<dbReference type="Gene3D" id="2.40.10.220">
    <property type="entry name" value="predicted glycosyltransferase like domains"/>
    <property type="match status" value="1"/>
</dbReference>
<gene>
    <name evidence="2" type="ORF">SAMN05216288_1248</name>
</gene>
<keyword evidence="3" id="KW-1185">Reference proteome</keyword>
<organism evidence="2 3">
    <name type="scientific">Phytopseudomonas punonensis</name>
    <dbReference type="NCBI Taxonomy" id="1220495"/>
    <lineage>
        <taxon>Bacteria</taxon>
        <taxon>Pseudomonadati</taxon>
        <taxon>Pseudomonadota</taxon>
        <taxon>Gammaproteobacteria</taxon>
        <taxon>Pseudomonadales</taxon>
        <taxon>Pseudomonadaceae</taxon>
        <taxon>Phytopseudomonas</taxon>
    </lineage>
</organism>
<evidence type="ECO:0000313" key="2">
    <source>
        <dbReference type="EMBL" id="SHL17148.1"/>
    </source>
</evidence>
<reference evidence="3" key="1">
    <citation type="submission" date="2016-11" db="EMBL/GenBank/DDBJ databases">
        <authorList>
            <person name="Varghese N."/>
            <person name="Submissions S."/>
        </authorList>
    </citation>
    <scope>NUCLEOTIDE SEQUENCE [LARGE SCALE GENOMIC DNA]</scope>
    <source>
        <strain evidence="3">CECT 8089</strain>
    </source>
</reference>
<dbReference type="STRING" id="1220495.SAMN05216288_1248"/>
<dbReference type="InterPro" id="IPR009875">
    <property type="entry name" value="PilZ_domain"/>
</dbReference>
<evidence type="ECO:0000313" key="3">
    <source>
        <dbReference type="Proteomes" id="UP000184305"/>
    </source>
</evidence>
<dbReference type="EMBL" id="FRBQ01000001">
    <property type="protein sequence ID" value="SHL17148.1"/>
    <property type="molecule type" value="Genomic_DNA"/>
</dbReference>
<dbReference type="Proteomes" id="UP000184305">
    <property type="component" value="Unassembled WGS sequence"/>
</dbReference>
<sequence>MDERRQHPRYSTATLLEVFEQHSDRYLGRVADLSNEGFMLCSTTSLPADSLVECRLACAALLAATSDLYFTADCLWSRNGAPGQQSWAGFQIIDIDALNAQLLQELIQHLQESA</sequence>
<proteinExistence type="predicted"/>
<dbReference type="AlphaFoldDB" id="A0A1M6YFZ3"/>
<dbReference type="RefSeq" id="WP_073262335.1">
    <property type="nucleotide sequence ID" value="NZ_FRBQ01000001.1"/>
</dbReference>